<keyword evidence="3" id="KW-1185">Reference proteome</keyword>
<dbReference type="Gramene" id="OPUNC08G06110.1">
    <property type="protein sequence ID" value="OPUNC08G06110.1"/>
    <property type="gene ID" value="OPUNC08G06110"/>
</dbReference>
<evidence type="ECO:0000313" key="2">
    <source>
        <dbReference type="EnsemblPlants" id="OPUNC08G06110.1"/>
    </source>
</evidence>
<dbReference type="Proteomes" id="UP000026962">
    <property type="component" value="Chromosome 8"/>
</dbReference>
<dbReference type="HOGENOM" id="CLU_904269_0_0_1"/>
<protein>
    <submittedName>
        <fullName evidence="2">Uncharacterized protein</fullName>
    </submittedName>
</protein>
<organism evidence="2">
    <name type="scientific">Oryza punctata</name>
    <name type="common">Red rice</name>
    <dbReference type="NCBI Taxonomy" id="4537"/>
    <lineage>
        <taxon>Eukaryota</taxon>
        <taxon>Viridiplantae</taxon>
        <taxon>Streptophyta</taxon>
        <taxon>Embryophyta</taxon>
        <taxon>Tracheophyta</taxon>
        <taxon>Spermatophyta</taxon>
        <taxon>Magnoliopsida</taxon>
        <taxon>Liliopsida</taxon>
        <taxon>Poales</taxon>
        <taxon>Poaceae</taxon>
        <taxon>BOP clade</taxon>
        <taxon>Oryzoideae</taxon>
        <taxon>Oryzeae</taxon>
        <taxon>Oryzinae</taxon>
        <taxon>Oryza</taxon>
    </lineage>
</organism>
<accession>A0A0E0LSF2</accession>
<sequence>MRIHRIEPKLARARQDDALEPWHATLNGIMVDKALSLLESIDAARASTSVDNDGGLNLQQQQHIPLGASDAIVVPVSQGVQYIGSSNVGGNQMQMKPAADGINCTRLHDKVSQAGPLADLVRPTQVLGKQDQGEPCNPDFEALMHQLLSSKPPEIQRQRESTLIADQSSPSKHVAEKVVTATPSDFLDDATAPPHQLKEQRGGCTTVRRYDSSPPVWMKKDSWPGQSIQWYEAAKCDLRLLRRASNNRTTRGNNRHNLMPIPPEFVALVYIPSSIQCDSDSSGWCKIRDRNWVWAKLYGQCPNNSIKG</sequence>
<feature type="region of interest" description="Disordered" evidence="1">
    <location>
        <begin position="185"/>
        <end position="206"/>
    </location>
</feature>
<evidence type="ECO:0000256" key="1">
    <source>
        <dbReference type="SAM" id="MobiDB-lite"/>
    </source>
</evidence>
<reference evidence="2" key="1">
    <citation type="submission" date="2015-04" db="UniProtKB">
        <authorList>
            <consortium name="EnsemblPlants"/>
        </authorList>
    </citation>
    <scope>IDENTIFICATION</scope>
</reference>
<proteinExistence type="predicted"/>
<dbReference type="AlphaFoldDB" id="A0A0E0LSF2"/>
<name>A0A0E0LSF2_ORYPU</name>
<reference evidence="2" key="2">
    <citation type="submission" date="2018-05" db="EMBL/GenBank/DDBJ databases">
        <title>OpunRS2 (Oryza punctata Reference Sequence Version 2).</title>
        <authorList>
            <person name="Zhang J."/>
            <person name="Kudrna D."/>
            <person name="Lee S."/>
            <person name="Talag J."/>
            <person name="Welchert J."/>
            <person name="Wing R.A."/>
        </authorList>
    </citation>
    <scope>NUCLEOTIDE SEQUENCE [LARGE SCALE GENOMIC DNA]</scope>
</reference>
<dbReference type="EnsemblPlants" id="OPUNC08G06110.1">
    <property type="protein sequence ID" value="OPUNC08G06110.1"/>
    <property type="gene ID" value="OPUNC08G06110"/>
</dbReference>
<evidence type="ECO:0000313" key="3">
    <source>
        <dbReference type="Proteomes" id="UP000026962"/>
    </source>
</evidence>